<dbReference type="GeneID" id="70296359"/>
<organism evidence="2 3">
    <name type="scientific">Emericellopsis atlantica</name>
    <dbReference type="NCBI Taxonomy" id="2614577"/>
    <lineage>
        <taxon>Eukaryota</taxon>
        <taxon>Fungi</taxon>
        <taxon>Dikarya</taxon>
        <taxon>Ascomycota</taxon>
        <taxon>Pezizomycotina</taxon>
        <taxon>Sordariomycetes</taxon>
        <taxon>Hypocreomycetidae</taxon>
        <taxon>Hypocreales</taxon>
        <taxon>Bionectriaceae</taxon>
        <taxon>Emericellopsis</taxon>
    </lineage>
</organism>
<evidence type="ECO:0000313" key="3">
    <source>
        <dbReference type="Proteomes" id="UP000887229"/>
    </source>
</evidence>
<sequence length="237" mass="26342">MQFARKGLGDDEADEAASQRARGGSRQLTRPGQLQPPVCSHAGDDEDQISTVLSKVCEEYMHHKGEMTFGCILHAGALGTYSTAGSYAKARYRWYRSVEVCRRPRRRGPWRIVVRSTHEALLQQIDGRADLRQLHVRARSSGSPSNKVALCPRAMMANKADVQEFLQSLMPLVFISLMPPLRAAEFLSIIDTNSSTRRRSSSSCPRSSRSSSRCGYVSSGRHGVMLSYCRLGPRNPL</sequence>
<name>A0A9P8CK10_9HYPO</name>
<dbReference type="Proteomes" id="UP000887229">
    <property type="component" value="Unassembled WGS sequence"/>
</dbReference>
<accession>A0A9P8CK10</accession>
<keyword evidence="3" id="KW-1185">Reference proteome</keyword>
<dbReference type="OrthoDB" id="5083424at2759"/>
<protein>
    <submittedName>
        <fullName evidence="2">Uncharacterized protein</fullName>
    </submittedName>
</protein>
<gene>
    <name evidence="2" type="ORF">F5Z01DRAFT_678559</name>
</gene>
<reference evidence="2" key="1">
    <citation type="journal article" date="2021" name="IMA Fungus">
        <title>Genomic characterization of three marine fungi, including Emericellopsis atlantica sp. nov. with signatures of a generalist lifestyle and marine biomass degradation.</title>
        <authorList>
            <person name="Hagestad O.C."/>
            <person name="Hou L."/>
            <person name="Andersen J.H."/>
            <person name="Hansen E.H."/>
            <person name="Altermark B."/>
            <person name="Li C."/>
            <person name="Kuhnert E."/>
            <person name="Cox R.J."/>
            <person name="Crous P.W."/>
            <person name="Spatafora J.W."/>
            <person name="Lail K."/>
            <person name="Amirebrahimi M."/>
            <person name="Lipzen A."/>
            <person name="Pangilinan J."/>
            <person name="Andreopoulos W."/>
            <person name="Hayes R.D."/>
            <person name="Ng V."/>
            <person name="Grigoriev I.V."/>
            <person name="Jackson S.A."/>
            <person name="Sutton T.D.S."/>
            <person name="Dobson A.D.W."/>
            <person name="Rama T."/>
        </authorList>
    </citation>
    <scope>NUCLEOTIDE SEQUENCE</scope>
    <source>
        <strain evidence="2">TS7</strain>
    </source>
</reference>
<proteinExistence type="predicted"/>
<evidence type="ECO:0000313" key="2">
    <source>
        <dbReference type="EMBL" id="KAG9249567.1"/>
    </source>
</evidence>
<comment type="caution">
    <text evidence="2">The sequence shown here is derived from an EMBL/GenBank/DDBJ whole genome shotgun (WGS) entry which is preliminary data.</text>
</comment>
<dbReference type="RefSeq" id="XP_046113491.1">
    <property type="nucleotide sequence ID" value="XM_046265456.1"/>
</dbReference>
<dbReference type="EMBL" id="MU251301">
    <property type="protein sequence ID" value="KAG9249567.1"/>
    <property type="molecule type" value="Genomic_DNA"/>
</dbReference>
<evidence type="ECO:0000256" key="1">
    <source>
        <dbReference type="SAM" id="MobiDB-lite"/>
    </source>
</evidence>
<dbReference type="AlphaFoldDB" id="A0A9P8CK10"/>
<feature type="region of interest" description="Disordered" evidence="1">
    <location>
        <begin position="1"/>
        <end position="45"/>
    </location>
</feature>